<keyword evidence="3" id="KW-0858">Xylan degradation</keyword>
<dbReference type="AlphaFoldDB" id="A0AAD8UZ20"/>
<proteinExistence type="inferred from homology"/>
<keyword evidence="4" id="KW-0479">Metal-binding</keyword>
<keyword evidence="3" id="KW-0119">Carbohydrate metabolism</keyword>
<dbReference type="GO" id="GO:0046872">
    <property type="term" value="F:metal ion binding"/>
    <property type="evidence" value="ECO:0007669"/>
    <property type="project" value="UniProtKB-KW"/>
</dbReference>
<evidence type="ECO:0000256" key="4">
    <source>
        <dbReference type="ARBA" id="ARBA00022723"/>
    </source>
</evidence>
<keyword evidence="5 10" id="KW-0732">Signal</keyword>
<keyword evidence="8" id="KW-1015">Disulfide bond</keyword>
<keyword evidence="2" id="KW-0719">Serine esterase</keyword>
<dbReference type="InterPro" id="IPR011118">
    <property type="entry name" value="Tannase/feruloyl_esterase"/>
</dbReference>
<comment type="catalytic activity">
    <reaction evidence="9">
        <text>feruloyl-polysaccharide + H2O = ferulate + polysaccharide.</text>
        <dbReference type="EC" id="3.1.1.73"/>
    </reaction>
</comment>
<evidence type="ECO:0000256" key="6">
    <source>
        <dbReference type="ARBA" id="ARBA00022801"/>
    </source>
</evidence>
<evidence type="ECO:0000256" key="2">
    <source>
        <dbReference type="ARBA" id="ARBA00022487"/>
    </source>
</evidence>
<name>A0AAD8UZ20_9PEZI</name>
<dbReference type="InterPro" id="IPR029058">
    <property type="entry name" value="AB_hydrolase_fold"/>
</dbReference>
<dbReference type="GO" id="GO:0030600">
    <property type="term" value="F:feruloyl esterase activity"/>
    <property type="evidence" value="ECO:0007669"/>
    <property type="project" value="UniProtKB-EC"/>
</dbReference>
<feature type="signal peptide" evidence="10">
    <location>
        <begin position="1"/>
        <end position="20"/>
    </location>
</feature>
<sequence length="291" mass="32363">MQPLYGSAAILSYLLGCSLGGPQCIRAAHMFPKDYDGIVASAPAIDVNKFYSYRATIPTSELITPTLWKTKIHDEVFRQCDKTDGVEDGIIEDSSLCQFKASTLLCPDSSTVANRTDCLASEQVDITFNLQIDGGFTERKSSANVRTYSDNLSAFKNKGGKLLDSHGHDQQILSFRTPIFYDRLPQGVNLDQARMNEFTRFFHISGMNHCMTGPGARFIGQGGGIDVAIARTISFDREHNDRVPPKTTTRTKFVNNTAALSIDFQRQHWKSPLIPLQLNPKYPDSWTCKAP</sequence>
<evidence type="ECO:0000256" key="9">
    <source>
        <dbReference type="ARBA" id="ARBA00034075"/>
    </source>
</evidence>
<dbReference type="EMBL" id="JAHLJV010000138">
    <property type="protein sequence ID" value="KAK1569359.1"/>
    <property type="molecule type" value="Genomic_DNA"/>
</dbReference>
<dbReference type="PANTHER" id="PTHR33938">
    <property type="entry name" value="FERULOYL ESTERASE B-RELATED"/>
    <property type="match status" value="1"/>
</dbReference>
<evidence type="ECO:0000313" key="12">
    <source>
        <dbReference type="Proteomes" id="UP001230504"/>
    </source>
</evidence>
<keyword evidence="3" id="KW-0624">Polysaccharide degradation</keyword>
<accession>A0AAD8UZ20</accession>
<evidence type="ECO:0000256" key="5">
    <source>
        <dbReference type="ARBA" id="ARBA00022729"/>
    </source>
</evidence>
<dbReference type="SUPFAM" id="SSF53474">
    <property type="entry name" value="alpha/beta-Hydrolases"/>
    <property type="match status" value="1"/>
</dbReference>
<dbReference type="Pfam" id="PF07519">
    <property type="entry name" value="Tannase"/>
    <property type="match status" value="1"/>
</dbReference>
<evidence type="ECO:0000313" key="11">
    <source>
        <dbReference type="EMBL" id="KAK1569359.1"/>
    </source>
</evidence>
<dbReference type="GO" id="GO:0045493">
    <property type="term" value="P:xylan catabolic process"/>
    <property type="evidence" value="ECO:0007669"/>
    <property type="project" value="UniProtKB-KW"/>
</dbReference>
<reference evidence="11" key="1">
    <citation type="submission" date="2021-06" db="EMBL/GenBank/DDBJ databases">
        <title>Comparative genomics, transcriptomics and evolutionary studies reveal genomic signatures of adaptation to plant cell wall in hemibiotrophic fungi.</title>
        <authorList>
            <consortium name="DOE Joint Genome Institute"/>
            <person name="Baroncelli R."/>
            <person name="Diaz J.F."/>
            <person name="Benocci T."/>
            <person name="Peng M."/>
            <person name="Battaglia E."/>
            <person name="Haridas S."/>
            <person name="Andreopoulos W."/>
            <person name="Labutti K."/>
            <person name="Pangilinan J."/>
            <person name="Floch G.L."/>
            <person name="Makela M.R."/>
            <person name="Henrissat B."/>
            <person name="Grigoriev I.V."/>
            <person name="Crouch J.A."/>
            <person name="De Vries R.P."/>
            <person name="Sukno S.A."/>
            <person name="Thon M.R."/>
        </authorList>
    </citation>
    <scope>NUCLEOTIDE SEQUENCE</scope>
    <source>
        <strain evidence="11">CBS 125086</strain>
    </source>
</reference>
<protein>
    <recommendedName>
        <fullName evidence="10">Carboxylic ester hydrolase</fullName>
        <ecNumber evidence="10">3.1.1.-</ecNumber>
    </recommendedName>
</protein>
<evidence type="ECO:0000256" key="7">
    <source>
        <dbReference type="ARBA" id="ARBA00022837"/>
    </source>
</evidence>
<feature type="chain" id="PRO_5041770383" description="Carboxylic ester hydrolase" evidence="10">
    <location>
        <begin position="21"/>
        <end position="291"/>
    </location>
</feature>
<comment type="similarity">
    <text evidence="1 10">Belongs to the tannase family.</text>
</comment>
<organism evidence="11 12">
    <name type="scientific">Colletotrichum navitas</name>
    <dbReference type="NCBI Taxonomy" id="681940"/>
    <lineage>
        <taxon>Eukaryota</taxon>
        <taxon>Fungi</taxon>
        <taxon>Dikarya</taxon>
        <taxon>Ascomycota</taxon>
        <taxon>Pezizomycotina</taxon>
        <taxon>Sordariomycetes</taxon>
        <taxon>Hypocreomycetidae</taxon>
        <taxon>Glomerellales</taxon>
        <taxon>Glomerellaceae</taxon>
        <taxon>Colletotrichum</taxon>
        <taxon>Colletotrichum graminicola species complex</taxon>
    </lineage>
</organism>
<evidence type="ECO:0000256" key="8">
    <source>
        <dbReference type="ARBA" id="ARBA00023157"/>
    </source>
</evidence>
<keyword evidence="6 10" id="KW-0378">Hydrolase</keyword>
<gene>
    <name evidence="11" type="ORF">LY79DRAFT_594931</name>
</gene>
<dbReference type="Proteomes" id="UP001230504">
    <property type="component" value="Unassembled WGS sequence"/>
</dbReference>
<comment type="caution">
    <text evidence="11">The sequence shown here is derived from an EMBL/GenBank/DDBJ whole genome shotgun (WGS) entry which is preliminary data.</text>
</comment>
<dbReference type="RefSeq" id="XP_060407612.1">
    <property type="nucleotide sequence ID" value="XM_060561737.1"/>
</dbReference>
<dbReference type="GeneID" id="85445977"/>
<evidence type="ECO:0000256" key="3">
    <source>
        <dbReference type="ARBA" id="ARBA00022651"/>
    </source>
</evidence>
<keyword evidence="7" id="KW-0106">Calcium</keyword>
<dbReference type="PANTHER" id="PTHR33938:SF15">
    <property type="entry name" value="FERULOYL ESTERASE B-RELATED"/>
    <property type="match status" value="1"/>
</dbReference>
<dbReference type="EC" id="3.1.1.-" evidence="10"/>
<keyword evidence="12" id="KW-1185">Reference proteome</keyword>
<evidence type="ECO:0000256" key="10">
    <source>
        <dbReference type="RuleBase" id="RU361238"/>
    </source>
</evidence>
<evidence type="ECO:0000256" key="1">
    <source>
        <dbReference type="ARBA" id="ARBA00006249"/>
    </source>
</evidence>